<keyword evidence="4" id="KW-1185">Reference proteome</keyword>
<dbReference type="InterPro" id="IPR045828">
    <property type="entry name" value="PKD_Bacteroidetes"/>
</dbReference>
<feature type="region of interest" description="Disordered" evidence="1">
    <location>
        <begin position="1"/>
        <end position="68"/>
    </location>
</feature>
<evidence type="ECO:0000259" key="2">
    <source>
        <dbReference type="PROSITE" id="PS50093"/>
    </source>
</evidence>
<dbReference type="InterPro" id="IPR000601">
    <property type="entry name" value="PKD_dom"/>
</dbReference>
<feature type="compositionally biased region" description="Polar residues" evidence="1">
    <location>
        <begin position="36"/>
        <end position="50"/>
    </location>
</feature>
<dbReference type="Pfam" id="PF18911">
    <property type="entry name" value="PKD_4"/>
    <property type="match status" value="1"/>
</dbReference>
<dbReference type="InterPro" id="IPR045829">
    <property type="entry name" value="PKD_6"/>
</dbReference>
<dbReference type="RefSeq" id="WP_254088399.1">
    <property type="nucleotide sequence ID" value="NZ_JAHESC010000001.1"/>
</dbReference>
<dbReference type="SUPFAM" id="SSF49299">
    <property type="entry name" value="PKD domain"/>
    <property type="match status" value="2"/>
</dbReference>
<dbReference type="Gene3D" id="2.60.40.10">
    <property type="entry name" value="Immunoglobulins"/>
    <property type="match status" value="5"/>
</dbReference>
<dbReference type="EMBL" id="JAHESC010000001">
    <property type="protein sequence ID" value="MBT1685150.1"/>
    <property type="molecule type" value="Genomic_DNA"/>
</dbReference>
<evidence type="ECO:0000313" key="3">
    <source>
        <dbReference type="EMBL" id="MBT1685150.1"/>
    </source>
</evidence>
<evidence type="ECO:0000256" key="1">
    <source>
        <dbReference type="SAM" id="MobiDB-lite"/>
    </source>
</evidence>
<accession>A0AAP2D672</accession>
<reference evidence="3 4" key="1">
    <citation type="submission" date="2021-05" db="EMBL/GenBank/DDBJ databases">
        <title>A Polyphasic approach of four new species of the genus Ohtaekwangia: Ohtaekwangia histidinii sp. nov., Ohtaekwangia cretensis sp. nov., Ohtaekwangia indiensis sp. nov., Ohtaekwangia reichenbachii sp. nov. from diverse environment.</title>
        <authorList>
            <person name="Octaviana S."/>
        </authorList>
    </citation>
    <scope>NUCLEOTIDE SEQUENCE [LARGE SCALE GENOMIC DNA]</scope>
    <source>
        <strain evidence="3 4">PWU37</strain>
    </source>
</reference>
<dbReference type="InterPro" id="IPR013783">
    <property type="entry name" value="Ig-like_fold"/>
</dbReference>
<dbReference type="Pfam" id="PF19408">
    <property type="entry name" value="PKD_6"/>
    <property type="match status" value="3"/>
</dbReference>
<feature type="compositionally biased region" description="Polar residues" evidence="1">
    <location>
        <begin position="17"/>
        <end position="26"/>
    </location>
</feature>
<gene>
    <name evidence="3" type="ORF">KK078_01210</name>
</gene>
<proteinExistence type="predicted"/>
<organism evidence="3 4">
    <name type="scientific">Dawidia soli</name>
    <dbReference type="NCBI Taxonomy" id="2782352"/>
    <lineage>
        <taxon>Bacteria</taxon>
        <taxon>Pseudomonadati</taxon>
        <taxon>Bacteroidota</taxon>
        <taxon>Cytophagia</taxon>
        <taxon>Cytophagales</taxon>
        <taxon>Chryseotaleaceae</taxon>
        <taxon>Dawidia</taxon>
    </lineage>
</organism>
<dbReference type="Pfam" id="PF19406">
    <property type="entry name" value="PKD_5"/>
    <property type="match status" value="1"/>
</dbReference>
<feature type="domain" description="PKD" evidence="2">
    <location>
        <begin position="2695"/>
        <end position="2731"/>
    </location>
</feature>
<sequence>MGKHIGVRVTARDASGETGNIETFQPWSCGAGAGDPSTSNAVIPTGSSCTKPDGTGSPDPSITLDAGDRSCSPRTITLTVRYRGIDYTIPTNAPTIYVDWGDGPIQSYPATIVDIRETNEMRQQWMVQVNHTYDYRAGSTASTIPGERCTYTIRTSYGRPAGHCFGTKFEAVKVPVWDTEDNAQLGTFDINHQAGTAGSEANPPAPLPANGENVNICEGDTSPIRLVDNTDFNCTPGGTQVENPNPNSRGRWMQWVYGSTSSVTAPGGADGSIIINGVSYTAAQLPVYGRPFYQPQPFTGPATLQTDDIRMPVSANPNEQFVVTLRTWNTCNPFDRDLGVDGCGLNPAQGGTNNQFEIYGGTYQPGTSDACQPMPTGSYFAHNNPVARDYTITVVDSPDPPVAPDLAICHNGTRTLSVVPVAGMTYKWYLNATDALTAANVVGTGPTFTPADAQAPIGSTRFWVTSSMVYPAQGNISCVSDTSIVSLTRRENISAQPPALISPATDVCPNTTYTYSLPNDPATEAFGGATEFAWTITGAATITGGQGTRQISILTSNVTVNSTFTLRVVRQWTTAPICPSQVREITVNIRPRPTPNIQPDPVSLCEGETVQVNGNPNNPFGTIASHSWTGLSVGTLLDDPTVQQPNILTTASSGSYTITYTVINSIGCSGTDNVNVVITPGLQNVSAGPNQNLCFTAPPLTTTLAAATPSAGTGTWSYVSGPDNTPTFTNVNQHDSKVTVDLPGRYVFEWEVTSGSCTRASTVQIDFGREPAQPTANDIAFCGLTGALNGSAPTFEQSKWSYVSGPAGGTVSFDDDTKPTAQATATVYGTYRLRWEYSSGSGTGACAPKFVNVNVVFSRPATATLPGTGFVACVDETTLAPIALAVGSVGGSATQARWEVITGSGVFTSNNATPGAILAAGSLTDAYKPTAADFLAGAVTVRLVGIDPDGAGPCANVNSSNMTITLDRKPAAATVGADINICEGSSATLNATAATNNGTGTWTGTGGTIAATHNPASTVTNLPVSGSPYTFTWTVTSAQNGNAGACATTSDDVRVIVNPLPVLATLQFNDLCETTEGSLKATGVTLAGYDARVVGAANAADRQVKWYASAIAQVNNDPAGIITSYDISNNDILYIRVIDLTTGALACNTLAQVRFAVSGRPVARDHSFYFCEEVSPGGIGIGEVHDIDLTTAAVGDSLTTLAAGSRTITWYNTPVDADNGMNALAANDIDLTANRVLYARIEGSTTSCYNVAEVNLIIKSVPAPPVITGKADPCMNSSELYTVTQVSGAKYLWTYPPEFTHLVGGEVGNNFLYLSFPSLQTKDITVKLEVDGCESLVTTKTITVSDDPKGYTIDPPAVVCAEGTYQFKVSTPSNGSTYNWEIFRQSDGAAGGGVVSNGQGSATVLINFESQNVRVKVTETNASNCPAATPPVIDVAVRANPQMDNVLTEICSGLDIGVTLDVKAGSEPASLFNIQEPFIYPGINPVVRTFGNNQPGQALALDRYENKTIAQTLPVIYRVRPVSAYGCLGEERTATVNIKAEPVMDVNLSAAVCSDEEIRITLRSATGAYVADRFSVEQITYDPALLTPLPLPPATPNLPALNTLLTDNAIYQNRWQNVTGASQQIAYKIRPYSSTTQCYGNPPADVIAVIRPKPLVTAVPAQDVCSGETLAITLQSDNLTSLQFSAIVQYTGTLITGATNDNTGVIDDKLVNGGITLDQVRYSITAVDPAYPTCVGPAQLITINVRPAPTVANISKTVCSDTRGGNTYVEDLLDLQPSAALTYTWLAHDGTPIPAGQLGAYTLENNKAVTMHVVDPDPSSGCSKDVEVKYIVNPMPQVSATAFKTTDPRFNITCNGFADGRIDLSAQYGTNHTFSTDGLTYVPALFFSGLSAGTYTIRTQNAEGCKDSVDVAIVAPDAIMPSTPGTTPVSCFNSPTPDGRIAITATGGTSAGGGVPLQFGLLQDPTAVYNPATGSFSGLRANPSYTVVIRDRNGCQVMVPNIAVTQPDDLKINASITSDYDGNDVSCMGAADGIIQVLVTDGTPTYTYVLDQDLTNTTGATSGIFENLSANILYTVTATDANGCKKTSVPRLLIEPMPLLPGVLGFDQNICAGSPTAAFQELSQPYGGTGVYTYYWEESADNVTFGAAAGANTVAEYEPPVLATDRYYRRTVTSGTNPACPTETSETLKVTIRALPTATLTASTDAVCQGGNFTLDFKFPTGQEPFRFEYNNGVTPSNLVGGADRLVPIINYTATRTYTLTKITDFYGCEAVAFPAPVTVNMINVDATFGLTEPASKCSGGVYTISLTPQANVTYTFNWNDGTPNLVIPANAYPAGVPITPAPTHIFESANVNSETQIPVMLTATSITSTPEGACSKFSSKNVTVYPRIYLNVTADKTEMCSDEEIKITNATIGGTSHEWFYRHAGVTEKLDNRNLTTPSSQSFRITNNGPANPDPYEVVYIVKNANCQETVVLPIAVYQGMTPLFNSAATSFTGGMAFADFTNTSTPLDDSKFRYEWTFGEASNPASEVGMNPGRVQYTSRGTKTIELTMINRAAPGCFKKFPGTLLITRGAILADFTYTPQAVCFPATIEILENKSTGDLFEWKVTDKLGRVVNTSNEVKPIFGISNPGEYVIHLKTTDAFDGTTDETSNADKPVQIFENPFAAFDVVPDTIVFVPDNVGIEMRNYSLRASDYTWDFDDGASSIEIQPLHKYTEEGNYLIKLIASFNHGMKDIDGDGTIDGPLVCYDTATQTIIARTGGRIKIPNAFTPDPSGPNGGFGNGLFNDVFRPIMEGVEEFHMQIYDRWGNLIFESRDVNQGWDGYDKNGRLLPAGVYVYKITLRLSDSQRTTQVGDVTLIR</sequence>
<evidence type="ECO:0000313" key="4">
    <source>
        <dbReference type="Proteomes" id="UP001319180"/>
    </source>
</evidence>
<protein>
    <submittedName>
        <fullName evidence="3">Gliding motility-associated C-terminal domain-containing protein</fullName>
    </submittedName>
</protein>
<dbReference type="PROSITE" id="PS50093">
    <property type="entry name" value="PKD"/>
    <property type="match status" value="1"/>
</dbReference>
<name>A0AAP2D672_9BACT</name>
<dbReference type="Pfam" id="PF13585">
    <property type="entry name" value="CHU_C"/>
    <property type="match status" value="1"/>
</dbReference>
<dbReference type="Proteomes" id="UP001319180">
    <property type="component" value="Unassembled WGS sequence"/>
</dbReference>
<dbReference type="InterPro" id="IPR035986">
    <property type="entry name" value="PKD_dom_sf"/>
</dbReference>
<comment type="caution">
    <text evidence="3">The sequence shown here is derived from an EMBL/GenBank/DDBJ whole genome shotgun (WGS) entry which is preliminary data.</text>
</comment>